<dbReference type="OrthoDB" id="3278283at2"/>
<dbReference type="CDD" id="cd01949">
    <property type="entry name" value="GGDEF"/>
    <property type="match status" value="1"/>
</dbReference>
<feature type="region of interest" description="Disordered" evidence="1">
    <location>
        <begin position="516"/>
        <end position="537"/>
    </location>
</feature>
<dbReference type="STRING" id="35752.SAMN05421541_1296"/>
<gene>
    <name evidence="4" type="ORF">SAMN05421541_1296</name>
</gene>
<name>A0A1I2MEQ1_9ACTN</name>
<evidence type="ECO:0000313" key="4">
    <source>
        <dbReference type="EMBL" id="SFF89964.1"/>
    </source>
</evidence>
<feature type="transmembrane region" description="Helical" evidence="2">
    <location>
        <begin position="309"/>
        <end position="329"/>
    </location>
</feature>
<dbReference type="InterPro" id="IPR050469">
    <property type="entry name" value="Diguanylate_Cyclase"/>
</dbReference>
<feature type="transmembrane region" description="Helical" evidence="2">
    <location>
        <begin position="114"/>
        <end position="131"/>
    </location>
</feature>
<organism evidence="4 5">
    <name type="scientific">Actinoplanes philippinensis</name>
    <dbReference type="NCBI Taxonomy" id="35752"/>
    <lineage>
        <taxon>Bacteria</taxon>
        <taxon>Bacillati</taxon>
        <taxon>Actinomycetota</taxon>
        <taxon>Actinomycetes</taxon>
        <taxon>Micromonosporales</taxon>
        <taxon>Micromonosporaceae</taxon>
        <taxon>Actinoplanes</taxon>
    </lineage>
</organism>
<evidence type="ECO:0000313" key="5">
    <source>
        <dbReference type="Proteomes" id="UP000199645"/>
    </source>
</evidence>
<feature type="compositionally biased region" description="Basic and acidic residues" evidence="1">
    <location>
        <begin position="526"/>
        <end position="535"/>
    </location>
</feature>
<dbReference type="InterPro" id="IPR029787">
    <property type="entry name" value="Nucleotide_cyclase"/>
</dbReference>
<dbReference type="InterPro" id="IPR043128">
    <property type="entry name" value="Rev_trsase/Diguanyl_cyclase"/>
</dbReference>
<feature type="transmembrane region" description="Helical" evidence="2">
    <location>
        <begin position="335"/>
        <end position="353"/>
    </location>
</feature>
<protein>
    <submittedName>
        <fullName evidence="4">Diguanylate cyclase (GGDEF) domain-containing protein</fullName>
    </submittedName>
</protein>
<feature type="transmembrane region" description="Helical" evidence="2">
    <location>
        <begin position="239"/>
        <end position="257"/>
    </location>
</feature>
<dbReference type="GO" id="GO:0052621">
    <property type="term" value="F:diguanylate cyclase activity"/>
    <property type="evidence" value="ECO:0007669"/>
    <property type="project" value="TreeGrafter"/>
</dbReference>
<evidence type="ECO:0000259" key="3">
    <source>
        <dbReference type="PROSITE" id="PS50887"/>
    </source>
</evidence>
<feature type="compositionally biased region" description="Polar residues" evidence="1">
    <location>
        <begin position="19"/>
        <end position="33"/>
    </location>
</feature>
<feature type="transmembrane region" description="Helical" evidence="2">
    <location>
        <begin position="269"/>
        <end position="288"/>
    </location>
</feature>
<dbReference type="Gene3D" id="3.30.70.270">
    <property type="match status" value="1"/>
</dbReference>
<dbReference type="PANTHER" id="PTHR45138:SF9">
    <property type="entry name" value="DIGUANYLATE CYCLASE DGCM-RELATED"/>
    <property type="match status" value="1"/>
</dbReference>
<evidence type="ECO:0000256" key="2">
    <source>
        <dbReference type="SAM" id="Phobius"/>
    </source>
</evidence>
<proteinExistence type="predicted"/>
<feature type="transmembrane region" description="Helical" evidence="2">
    <location>
        <begin position="84"/>
        <end position="102"/>
    </location>
</feature>
<keyword evidence="5" id="KW-1185">Reference proteome</keyword>
<feature type="region of interest" description="Disordered" evidence="1">
    <location>
        <begin position="17"/>
        <end position="52"/>
    </location>
</feature>
<dbReference type="EMBL" id="FONV01000029">
    <property type="protein sequence ID" value="SFF89964.1"/>
    <property type="molecule type" value="Genomic_DNA"/>
</dbReference>
<feature type="transmembrane region" description="Helical" evidence="2">
    <location>
        <begin position="151"/>
        <end position="169"/>
    </location>
</feature>
<feature type="transmembrane region" description="Helical" evidence="2">
    <location>
        <begin position="207"/>
        <end position="227"/>
    </location>
</feature>
<keyword evidence="2" id="KW-1133">Transmembrane helix</keyword>
<keyword evidence="2" id="KW-0472">Membrane</keyword>
<feature type="transmembrane region" description="Helical" evidence="2">
    <location>
        <begin position="59"/>
        <end position="78"/>
    </location>
</feature>
<sequence>MAVDAVVKPTREVTLAGPPQQNLKIGRSASKNTGVRRPGDLLTGRDERSRPVPARVGRTVSAGFAILTVIFTLGYVYGGAVARTGLMLLSGMAAAVAIAVGLRLHRVADRRPWVLVIIALLLLTVANAGWFHGALAGVPKPPDLLVVPPQLGGYVFMLAASLLIVLRHAPRDASGTIDAAVWGIALAAPLWEFAFRPHMLGAGIGSAGLFLVLTQLLVLLGICGALLRVARTSEAGRACLNYLFASLGCTILGIAVVNMGPVTGENASLPALCFAIGYLALGAAGLHPSVKQLSEPAVNLAPPTPRLKLGFLGSALLLIPVCGGVGQLLGQPADGLLLTIAPLLSVPLVLVRISRLKHALIHQATHDELTGLVNRRHLFTEMQTAIAAHAGGAPGDLALIYCDLNGFKPVNDEHGHEAGDAILRTTARRITVAVRAGDVVARIGGDEFLIFCVDADDATARALGDRIARSIAEPVPWGGRELVVTAAVGAVTRTERRIVAPDEMLAAADERMYADKRASAQSRQHLRPERVDERPQVLPHVVQVDPVEAESRIAS</sequence>
<dbReference type="InterPro" id="IPR000160">
    <property type="entry name" value="GGDEF_dom"/>
</dbReference>
<dbReference type="PANTHER" id="PTHR45138">
    <property type="entry name" value="REGULATORY COMPONENTS OF SENSORY TRANSDUCTION SYSTEM"/>
    <property type="match status" value="1"/>
</dbReference>
<keyword evidence="2" id="KW-0812">Transmembrane</keyword>
<dbReference type="Proteomes" id="UP000199645">
    <property type="component" value="Unassembled WGS sequence"/>
</dbReference>
<dbReference type="AlphaFoldDB" id="A0A1I2MEQ1"/>
<dbReference type="SMART" id="SM00267">
    <property type="entry name" value="GGDEF"/>
    <property type="match status" value="1"/>
</dbReference>
<evidence type="ECO:0000256" key="1">
    <source>
        <dbReference type="SAM" id="MobiDB-lite"/>
    </source>
</evidence>
<feature type="domain" description="GGDEF" evidence="3">
    <location>
        <begin position="395"/>
        <end position="528"/>
    </location>
</feature>
<accession>A0A1I2MEQ1</accession>
<feature type="compositionally biased region" description="Basic and acidic residues" evidence="1">
    <location>
        <begin position="37"/>
        <end position="50"/>
    </location>
</feature>
<feature type="transmembrane region" description="Helical" evidence="2">
    <location>
        <begin position="176"/>
        <end position="195"/>
    </location>
</feature>
<reference evidence="4 5" key="1">
    <citation type="submission" date="2016-10" db="EMBL/GenBank/DDBJ databases">
        <authorList>
            <person name="de Groot N.N."/>
        </authorList>
    </citation>
    <scope>NUCLEOTIDE SEQUENCE [LARGE SCALE GENOMIC DNA]</scope>
    <source>
        <strain evidence="4 5">DSM 43019</strain>
    </source>
</reference>
<dbReference type="NCBIfam" id="TIGR00254">
    <property type="entry name" value="GGDEF"/>
    <property type="match status" value="1"/>
</dbReference>
<dbReference type="Pfam" id="PF00990">
    <property type="entry name" value="GGDEF"/>
    <property type="match status" value="1"/>
</dbReference>
<dbReference type="PROSITE" id="PS50887">
    <property type="entry name" value="GGDEF"/>
    <property type="match status" value="1"/>
</dbReference>
<dbReference type="SUPFAM" id="SSF55073">
    <property type="entry name" value="Nucleotide cyclase"/>
    <property type="match status" value="1"/>
</dbReference>